<organism evidence="2">
    <name type="scientific">marine metagenome</name>
    <dbReference type="NCBI Taxonomy" id="408172"/>
    <lineage>
        <taxon>unclassified sequences</taxon>
        <taxon>metagenomes</taxon>
        <taxon>ecological metagenomes</taxon>
    </lineage>
</organism>
<evidence type="ECO:0000313" key="2">
    <source>
        <dbReference type="EMBL" id="SVC02775.1"/>
    </source>
</evidence>
<feature type="transmembrane region" description="Helical" evidence="1">
    <location>
        <begin position="30"/>
        <end position="51"/>
    </location>
</feature>
<dbReference type="AlphaFoldDB" id="A0A382ITU8"/>
<accession>A0A382ITU8</accession>
<keyword evidence="1" id="KW-0472">Membrane</keyword>
<feature type="transmembrane region" description="Helical" evidence="1">
    <location>
        <begin position="263"/>
        <end position="288"/>
    </location>
</feature>
<dbReference type="EMBL" id="UINC01069416">
    <property type="protein sequence ID" value="SVC02775.1"/>
    <property type="molecule type" value="Genomic_DNA"/>
</dbReference>
<feature type="transmembrane region" description="Helical" evidence="1">
    <location>
        <begin position="294"/>
        <end position="313"/>
    </location>
</feature>
<feature type="non-terminal residue" evidence="2">
    <location>
        <position position="323"/>
    </location>
</feature>
<sequence length="323" mass="37104">MRLKEANRYLFQVAKRIQFVRNRILTRKPIFWLIFLLLSIGGILFAVRYFGQAFPLVNLDLRMNRQQAMDKARQLAKENGWGTPNFRQAASFQLDSPTQHYVELEAGGNDAFRQMLKGDFYSPYTWVVRHFQEGEKHEVLLRFTPAGKFYGFTEQLPEDEPGAVLTVEAALAMAETVATDKWDTDVNAYQQIESSKETHPGGRVDHTFVYERPNPKINQEINQGHYRLTLVIGGDRLTALNHGVKIPEEFDLRYKEMRSANDTIAFVASMVMVLIYILGGCVIGSFFLLRQGWIIWKPALYFGIFVATLQALAQLNQLPLSWM</sequence>
<gene>
    <name evidence="2" type="ORF">METZ01_LOCUS255629</name>
</gene>
<reference evidence="2" key="1">
    <citation type="submission" date="2018-05" db="EMBL/GenBank/DDBJ databases">
        <authorList>
            <person name="Lanie J.A."/>
            <person name="Ng W.-L."/>
            <person name="Kazmierczak K.M."/>
            <person name="Andrzejewski T.M."/>
            <person name="Davidsen T.M."/>
            <person name="Wayne K.J."/>
            <person name="Tettelin H."/>
            <person name="Glass J.I."/>
            <person name="Rusch D."/>
            <person name="Podicherti R."/>
            <person name="Tsui H.-C.T."/>
            <person name="Winkler M.E."/>
        </authorList>
    </citation>
    <scope>NUCLEOTIDE SEQUENCE</scope>
</reference>
<keyword evidence="1" id="KW-1133">Transmembrane helix</keyword>
<keyword evidence="1" id="KW-0812">Transmembrane</keyword>
<evidence type="ECO:0000256" key="1">
    <source>
        <dbReference type="SAM" id="Phobius"/>
    </source>
</evidence>
<protein>
    <submittedName>
        <fullName evidence="2">Uncharacterized protein</fullName>
    </submittedName>
</protein>
<name>A0A382ITU8_9ZZZZ</name>
<proteinExistence type="predicted"/>